<gene>
    <name evidence="6" type="ORF">GTPT_0661</name>
</gene>
<dbReference type="EMBL" id="JMPR01000011">
    <property type="protein sequence ID" value="KFD21949.1"/>
    <property type="molecule type" value="Genomic_DNA"/>
</dbReference>
<dbReference type="InterPro" id="IPR028082">
    <property type="entry name" value="Peripla_BP_I"/>
</dbReference>
<dbReference type="CDD" id="cd06284">
    <property type="entry name" value="PBP1_LacI-like"/>
    <property type="match status" value="1"/>
</dbReference>
<dbReference type="PROSITE" id="PS50932">
    <property type="entry name" value="HTH_LACI_2"/>
    <property type="match status" value="1"/>
</dbReference>
<protein>
    <submittedName>
        <fullName evidence="6">CytR family transcriptional regulator</fullName>
    </submittedName>
</protein>
<feature type="domain" description="HTH lacI-type" evidence="5">
    <location>
        <begin position="10"/>
        <end position="53"/>
    </location>
</feature>
<dbReference type="PANTHER" id="PTHR30146:SF151">
    <property type="entry name" value="HTH-TYPE TRANSCRIPTIONAL REPRESSOR CYTR"/>
    <property type="match status" value="1"/>
</dbReference>
<sequence>MEDNLPSYRTTMKDVAKKAGVSTATVSRTLTSPDKVSSSARSKVMQAMNELGYSSPVNPRYQKNNDSGTLLILVPDICDPFFHEIIRGIEVTAAAEGYLVLTADCAHQNLQEVSFPDKILSRQTDGLLLLGSQVPVLSELSCREQLPPLVMANEFSADLAFPTVHIDNLTAAFNAVSWLLDAGLKKIACITGPDTLSHCRYRRQGYIQALNRRNIPVEPRYLARGNLSFSSGCDALTYLMQLPDPPEAIFCHNDLMALGVLHQASVMGVRVPEQLSVIGFDDIDAAQYSHPPLTTVTQPRFRIGCEAATLLIEIIQGKRVNSGSRLLEASLTVRDSTLTPAR</sequence>
<dbReference type="Pfam" id="PF00356">
    <property type="entry name" value="LacI"/>
    <property type="match status" value="1"/>
</dbReference>
<dbReference type="NCBIfam" id="NF008269">
    <property type="entry name" value="PRK11041.1"/>
    <property type="match status" value="1"/>
</dbReference>
<dbReference type="InterPro" id="IPR010982">
    <property type="entry name" value="Lambda_DNA-bd_dom_sf"/>
</dbReference>
<dbReference type="RefSeq" id="WP_025902378.1">
    <property type="nucleotide sequence ID" value="NZ_ATMJ01000077.1"/>
</dbReference>
<name>A0A085JNA3_9GAMM</name>
<evidence type="ECO:0000256" key="2">
    <source>
        <dbReference type="ARBA" id="ARBA00023015"/>
    </source>
</evidence>
<reference evidence="6 7" key="1">
    <citation type="submission" date="2014-05" db="EMBL/GenBank/DDBJ databases">
        <title>ATOL: Assembling a taxonomically balanced genome-scale reconstruction of the evolutionary history of the Enterobacteriaceae.</title>
        <authorList>
            <person name="Plunkett G.III."/>
            <person name="Neeno-Eckwall E.C."/>
            <person name="Glasner J.D."/>
            <person name="Perna N.T."/>
        </authorList>
    </citation>
    <scope>NUCLEOTIDE SEQUENCE [LARGE SCALE GENOMIC DNA]</scope>
    <source>
        <strain evidence="6 7">ATCC 33301</strain>
    </source>
</reference>
<dbReference type="Pfam" id="PF13377">
    <property type="entry name" value="Peripla_BP_3"/>
    <property type="match status" value="1"/>
</dbReference>
<dbReference type="InterPro" id="IPR046335">
    <property type="entry name" value="LacI/GalR-like_sensor"/>
</dbReference>
<accession>A0A085JNA3</accession>
<dbReference type="GO" id="GO:0003700">
    <property type="term" value="F:DNA-binding transcription factor activity"/>
    <property type="evidence" value="ECO:0007669"/>
    <property type="project" value="TreeGrafter"/>
</dbReference>
<evidence type="ECO:0000256" key="4">
    <source>
        <dbReference type="ARBA" id="ARBA00023163"/>
    </source>
</evidence>
<dbReference type="InterPro" id="IPR000843">
    <property type="entry name" value="HTH_LacI"/>
</dbReference>
<dbReference type="AlphaFoldDB" id="A0A085JNA3"/>
<keyword evidence="7" id="KW-1185">Reference proteome</keyword>
<dbReference type="PANTHER" id="PTHR30146">
    <property type="entry name" value="LACI-RELATED TRANSCRIPTIONAL REPRESSOR"/>
    <property type="match status" value="1"/>
</dbReference>
<dbReference type="Proteomes" id="UP000028602">
    <property type="component" value="Unassembled WGS sequence"/>
</dbReference>
<organism evidence="6 7">
    <name type="scientific">Tatumella ptyseos ATCC 33301</name>
    <dbReference type="NCBI Taxonomy" id="1005995"/>
    <lineage>
        <taxon>Bacteria</taxon>
        <taxon>Pseudomonadati</taxon>
        <taxon>Pseudomonadota</taxon>
        <taxon>Gammaproteobacteria</taxon>
        <taxon>Enterobacterales</taxon>
        <taxon>Erwiniaceae</taxon>
        <taxon>Tatumella</taxon>
    </lineage>
</organism>
<dbReference type="SMART" id="SM00354">
    <property type="entry name" value="HTH_LACI"/>
    <property type="match status" value="1"/>
</dbReference>
<keyword evidence="4" id="KW-0804">Transcription</keyword>
<dbReference type="GO" id="GO:0000976">
    <property type="term" value="F:transcription cis-regulatory region binding"/>
    <property type="evidence" value="ECO:0007669"/>
    <property type="project" value="TreeGrafter"/>
</dbReference>
<evidence type="ECO:0000256" key="3">
    <source>
        <dbReference type="ARBA" id="ARBA00023125"/>
    </source>
</evidence>
<keyword evidence="3" id="KW-0238">DNA-binding</keyword>
<evidence type="ECO:0000313" key="6">
    <source>
        <dbReference type="EMBL" id="KFD21949.1"/>
    </source>
</evidence>
<dbReference type="SUPFAM" id="SSF53822">
    <property type="entry name" value="Periplasmic binding protein-like I"/>
    <property type="match status" value="1"/>
</dbReference>
<evidence type="ECO:0000259" key="5">
    <source>
        <dbReference type="PROSITE" id="PS50932"/>
    </source>
</evidence>
<dbReference type="Gene3D" id="3.40.50.2300">
    <property type="match status" value="2"/>
</dbReference>
<comment type="caution">
    <text evidence="6">The sequence shown here is derived from an EMBL/GenBank/DDBJ whole genome shotgun (WGS) entry which is preliminary data.</text>
</comment>
<keyword evidence="1" id="KW-0678">Repressor</keyword>
<dbReference type="eggNOG" id="COG1609">
    <property type="taxonomic scope" value="Bacteria"/>
</dbReference>
<dbReference type="Gene3D" id="1.10.260.40">
    <property type="entry name" value="lambda repressor-like DNA-binding domains"/>
    <property type="match status" value="1"/>
</dbReference>
<dbReference type="SUPFAM" id="SSF47413">
    <property type="entry name" value="lambda repressor-like DNA-binding domains"/>
    <property type="match status" value="1"/>
</dbReference>
<evidence type="ECO:0000256" key="1">
    <source>
        <dbReference type="ARBA" id="ARBA00022491"/>
    </source>
</evidence>
<keyword evidence="2" id="KW-0805">Transcription regulation</keyword>
<evidence type="ECO:0000313" key="7">
    <source>
        <dbReference type="Proteomes" id="UP000028602"/>
    </source>
</evidence>
<dbReference type="CDD" id="cd01392">
    <property type="entry name" value="HTH_LacI"/>
    <property type="match status" value="1"/>
</dbReference>
<proteinExistence type="predicted"/>
<dbReference type="PRINTS" id="PR00036">
    <property type="entry name" value="HTHLACI"/>
</dbReference>